<accession>W2D3M4</accession>
<sequence length="107" mass="12260">MGEAFKVIKKTSAEPCIERLTKIVVLTHKIGILYDEAVKVLNTYHSVATAQRMISKLETYSQALIRLQEQALQLTKDFERWMNRKLTNHNLVMHDRSLKAAGVRHAA</sequence>
<evidence type="ECO:0000256" key="1">
    <source>
        <dbReference type="SAM" id="Coils"/>
    </source>
</evidence>
<organism evidence="2 3">
    <name type="scientific">Tannerella sp. oral taxon BU063 isolate Cell 8/11</name>
    <dbReference type="NCBI Taxonomy" id="1411915"/>
    <lineage>
        <taxon>Bacteria</taxon>
        <taxon>Pseudomonadati</taxon>
        <taxon>Bacteroidota</taxon>
        <taxon>Bacteroidia</taxon>
        <taxon>Bacteroidales</taxon>
        <taxon>Tannerellaceae</taxon>
        <taxon>Tannerella</taxon>
    </lineage>
</organism>
<proteinExistence type="predicted"/>
<protein>
    <submittedName>
        <fullName evidence="2">Uncharacterized protein</fullName>
    </submittedName>
</protein>
<name>W2D3M4_9BACT</name>
<evidence type="ECO:0000313" key="3">
    <source>
        <dbReference type="Proteomes" id="UP000034980"/>
    </source>
</evidence>
<keyword evidence="1" id="KW-0175">Coiled coil</keyword>
<dbReference type="Pfam" id="PF19514">
    <property type="entry name" value="MobC_2"/>
    <property type="match status" value="1"/>
</dbReference>
<comment type="caution">
    <text evidence="2">The sequence shown here is derived from an EMBL/GenBank/DDBJ whole genome shotgun (WGS) entry which is preliminary data.</text>
</comment>
<evidence type="ECO:0000313" key="2">
    <source>
        <dbReference type="EMBL" id="ETK13401.1"/>
    </source>
</evidence>
<dbReference type="PATRIC" id="fig|1411915.3.peg.63"/>
<dbReference type="InterPro" id="IPR045788">
    <property type="entry name" value="MobC_2"/>
</dbReference>
<reference evidence="2 3" key="1">
    <citation type="submission" date="2013-11" db="EMBL/GenBank/DDBJ databases">
        <title>Single cell genomics of uncultured Tannerella BU063 (oral taxon 286).</title>
        <authorList>
            <person name="Beall C.J."/>
            <person name="Campbell A.G."/>
            <person name="Griffen A.L."/>
            <person name="Podar M."/>
            <person name="Leys E.J."/>
        </authorList>
    </citation>
    <scope>NUCLEOTIDE SEQUENCE [LARGE SCALE GENOMIC DNA]</scope>
    <source>
        <strain evidence="2">Cell 8/11</strain>
    </source>
</reference>
<gene>
    <name evidence="2" type="ORF">T235_01865</name>
</gene>
<dbReference type="Proteomes" id="UP000034980">
    <property type="component" value="Unassembled WGS sequence"/>
</dbReference>
<feature type="coiled-coil region" evidence="1">
    <location>
        <begin position="50"/>
        <end position="84"/>
    </location>
</feature>
<dbReference type="EMBL" id="AYYF01000364">
    <property type="protein sequence ID" value="ETK13401.1"/>
    <property type="molecule type" value="Genomic_DNA"/>
</dbReference>
<dbReference type="AlphaFoldDB" id="W2D3M4"/>